<comment type="similarity">
    <text evidence="2">Belongs to the G-protein coupled receptor 1 family.</text>
</comment>
<evidence type="ECO:0000259" key="10">
    <source>
        <dbReference type="PROSITE" id="PS50262"/>
    </source>
</evidence>
<keyword evidence="6 9" id="KW-0472">Membrane</keyword>
<dbReference type="Proteomes" id="UP000549394">
    <property type="component" value="Unassembled WGS sequence"/>
</dbReference>
<dbReference type="Gene3D" id="1.20.1070.10">
    <property type="entry name" value="Rhodopsin 7-helix transmembrane proteins"/>
    <property type="match status" value="1"/>
</dbReference>
<feature type="transmembrane region" description="Helical" evidence="9">
    <location>
        <begin position="39"/>
        <end position="70"/>
    </location>
</feature>
<dbReference type="InterPro" id="IPR017452">
    <property type="entry name" value="GPCR_Rhodpsn_7TM"/>
</dbReference>
<protein>
    <recommendedName>
        <fullName evidence="10">G-protein coupled receptors family 1 profile domain-containing protein</fullName>
    </recommendedName>
</protein>
<comment type="subcellular location">
    <subcellularLocation>
        <location evidence="1">Membrane</location>
        <topology evidence="1">Multi-pass membrane protein</topology>
    </subcellularLocation>
</comment>
<keyword evidence="4 9" id="KW-1133">Transmembrane helix</keyword>
<name>A0A7I8VTS3_9ANNE</name>
<dbReference type="EMBL" id="CAJFCJ010000009">
    <property type="protein sequence ID" value="CAD5119107.1"/>
    <property type="molecule type" value="Genomic_DNA"/>
</dbReference>
<evidence type="ECO:0000256" key="5">
    <source>
        <dbReference type="ARBA" id="ARBA00023040"/>
    </source>
</evidence>
<dbReference type="PANTHER" id="PTHR24235:SF12">
    <property type="entry name" value="G-PROTEIN COUPLED RECEPTORS FAMILY 1 PROFILE DOMAIN-CONTAINING PROTEIN"/>
    <property type="match status" value="1"/>
</dbReference>
<dbReference type="PRINTS" id="PR01012">
    <property type="entry name" value="NRPEPTIDEYR"/>
</dbReference>
<feature type="transmembrane region" description="Helical" evidence="9">
    <location>
        <begin position="297"/>
        <end position="322"/>
    </location>
</feature>
<evidence type="ECO:0000256" key="3">
    <source>
        <dbReference type="ARBA" id="ARBA00022692"/>
    </source>
</evidence>
<dbReference type="PRINTS" id="PR00237">
    <property type="entry name" value="GPCRRHODOPSN"/>
</dbReference>
<reference evidence="11 12" key="1">
    <citation type="submission" date="2020-08" db="EMBL/GenBank/DDBJ databases">
        <authorList>
            <person name="Hejnol A."/>
        </authorList>
    </citation>
    <scope>NUCLEOTIDE SEQUENCE [LARGE SCALE GENOMIC DNA]</scope>
</reference>
<dbReference type="AlphaFoldDB" id="A0A7I8VTS3"/>
<comment type="caution">
    <text evidence="11">The sequence shown here is derived from an EMBL/GenBank/DDBJ whole genome shotgun (WGS) entry which is preliminary data.</text>
</comment>
<dbReference type="PANTHER" id="PTHR24235">
    <property type="entry name" value="NEUROPEPTIDE Y RECEPTOR"/>
    <property type="match status" value="1"/>
</dbReference>
<feature type="domain" description="G-protein coupled receptors family 1 profile" evidence="10">
    <location>
        <begin position="61"/>
        <end position="320"/>
    </location>
</feature>
<gene>
    <name evidence="11" type="ORF">DGYR_LOCUS7392</name>
</gene>
<feature type="transmembrane region" description="Helical" evidence="9">
    <location>
        <begin position="122"/>
        <end position="141"/>
    </location>
</feature>
<organism evidence="11 12">
    <name type="scientific">Dimorphilus gyrociliatus</name>
    <dbReference type="NCBI Taxonomy" id="2664684"/>
    <lineage>
        <taxon>Eukaryota</taxon>
        <taxon>Metazoa</taxon>
        <taxon>Spiralia</taxon>
        <taxon>Lophotrochozoa</taxon>
        <taxon>Annelida</taxon>
        <taxon>Polychaeta</taxon>
        <taxon>Polychaeta incertae sedis</taxon>
        <taxon>Dinophilidae</taxon>
        <taxon>Dimorphilus</taxon>
    </lineage>
</organism>
<dbReference type="InterPro" id="IPR000276">
    <property type="entry name" value="GPCR_Rhodpsn"/>
</dbReference>
<feature type="transmembrane region" description="Helical" evidence="9">
    <location>
        <begin position="162"/>
        <end position="184"/>
    </location>
</feature>
<sequence length="367" mass="42259">MPEDGKDPLLIWAEYHLHPNLSREEAFKLLQPHNNDFRFTYGLASLFITLYSITAVSALIVNSLMAYVLISNKTLRSANNAFVTNLIISDILLALIVMPLSTIMLILKEWNLGETFCKMTPWLKATCVSCSTYSISAIAAIRYRCIVKGSKLPSYRNASLGIATIWVVSTIIGSPMLFVVQIRIYKIAPPYLLYRTCSEHWQSYTLKVLYSVTVMTLQFILPLLIIAFVHWNICSVLKRRINARHRPLVRALREARRHRKNSTLLMMIACVFAFCWFPFSFFNLIADLESKQISNEYFMVIYGSFLLIALSSACLNPLLYCWTNEAIRRTIKGLLKRNTNYNRRNTNLQENSLIMRVLRNQPLVHVL</sequence>
<evidence type="ECO:0000256" key="1">
    <source>
        <dbReference type="ARBA" id="ARBA00004141"/>
    </source>
</evidence>
<evidence type="ECO:0000256" key="6">
    <source>
        <dbReference type="ARBA" id="ARBA00023136"/>
    </source>
</evidence>
<keyword evidence="12" id="KW-1185">Reference proteome</keyword>
<feature type="transmembrane region" description="Helical" evidence="9">
    <location>
        <begin position="263"/>
        <end position="285"/>
    </location>
</feature>
<feature type="transmembrane region" description="Helical" evidence="9">
    <location>
        <begin position="208"/>
        <end position="231"/>
    </location>
</feature>
<dbReference type="InterPro" id="IPR000611">
    <property type="entry name" value="NPY_rcpt"/>
</dbReference>
<evidence type="ECO:0000313" key="11">
    <source>
        <dbReference type="EMBL" id="CAD5119107.1"/>
    </source>
</evidence>
<dbReference type="SUPFAM" id="SSF81321">
    <property type="entry name" value="Family A G protein-coupled receptor-like"/>
    <property type="match status" value="1"/>
</dbReference>
<keyword evidence="3 9" id="KW-0812">Transmembrane</keyword>
<evidence type="ECO:0000256" key="4">
    <source>
        <dbReference type="ARBA" id="ARBA00022989"/>
    </source>
</evidence>
<evidence type="ECO:0000256" key="8">
    <source>
        <dbReference type="ARBA" id="ARBA00023224"/>
    </source>
</evidence>
<dbReference type="Pfam" id="PF00001">
    <property type="entry name" value="7tm_1"/>
    <property type="match status" value="1"/>
</dbReference>
<accession>A0A7I8VTS3</accession>
<evidence type="ECO:0000256" key="2">
    <source>
        <dbReference type="ARBA" id="ARBA00010663"/>
    </source>
</evidence>
<dbReference type="GO" id="GO:0004983">
    <property type="term" value="F:neuropeptide Y receptor activity"/>
    <property type="evidence" value="ECO:0007669"/>
    <property type="project" value="InterPro"/>
</dbReference>
<dbReference type="PROSITE" id="PS50262">
    <property type="entry name" value="G_PROTEIN_RECEP_F1_2"/>
    <property type="match status" value="1"/>
</dbReference>
<evidence type="ECO:0000256" key="7">
    <source>
        <dbReference type="ARBA" id="ARBA00023170"/>
    </source>
</evidence>
<dbReference type="GO" id="GO:0016020">
    <property type="term" value="C:membrane"/>
    <property type="evidence" value="ECO:0007669"/>
    <property type="project" value="UniProtKB-SubCell"/>
</dbReference>
<feature type="transmembrane region" description="Helical" evidence="9">
    <location>
        <begin position="82"/>
        <end position="107"/>
    </location>
</feature>
<keyword evidence="5" id="KW-0297">G-protein coupled receptor</keyword>
<keyword evidence="7" id="KW-0675">Receptor</keyword>
<dbReference type="OrthoDB" id="9046662at2759"/>
<keyword evidence="8" id="KW-0807">Transducer</keyword>
<evidence type="ECO:0000256" key="9">
    <source>
        <dbReference type="SAM" id="Phobius"/>
    </source>
</evidence>
<proteinExistence type="inferred from homology"/>
<evidence type="ECO:0000313" key="12">
    <source>
        <dbReference type="Proteomes" id="UP000549394"/>
    </source>
</evidence>